<dbReference type="InterPro" id="IPR036259">
    <property type="entry name" value="MFS_trans_sf"/>
</dbReference>
<feature type="transmembrane region" description="Helical" evidence="7">
    <location>
        <begin position="362"/>
        <end position="381"/>
    </location>
</feature>
<dbReference type="eggNOG" id="COG2814">
    <property type="taxonomic scope" value="Bacteria"/>
</dbReference>
<keyword evidence="10" id="KW-1185">Reference proteome</keyword>
<feature type="transmembrane region" description="Helical" evidence="7">
    <location>
        <begin position="34"/>
        <end position="58"/>
    </location>
</feature>
<dbReference type="Gene3D" id="1.20.1250.20">
    <property type="entry name" value="MFS general substrate transporter like domains"/>
    <property type="match status" value="2"/>
</dbReference>
<feature type="transmembrane region" description="Helical" evidence="7">
    <location>
        <begin position="393"/>
        <end position="415"/>
    </location>
</feature>
<feature type="transmembrane region" description="Helical" evidence="7">
    <location>
        <begin position="186"/>
        <end position="211"/>
    </location>
</feature>
<name>A0A1I5NB54_9ACTN</name>
<evidence type="ECO:0000256" key="4">
    <source>
        <dbReference type="ARBA" id="ARBA00022989"/>
    </source>
</evidence>
<feature type="domain" description="Major facilitator superfamily (MFS) profile" evidence="8">
    <location>
        <begin position="35"/>
        <end position="487"/>
    </location>
</feature>
<dbReference type="PANTHER" id="PTHR42718:SF9">
    <property type="entry name" value="MAJOR FACILITATOR SUPERFAMILY MULTIDRUG TRANSPORTER MFSC"/>
    <property type="match status" value="1"/>
</dbReference>
<feature type="transmembrane region" description="Helical" evidence="7">
    <location>
        <begin position="223"/>
        <end position="243"/>
    </location>
</feature>
<evidence type="ECO:0000256" key="7">
    <source>
        <dbReference type="SAM" id="Phobius"/>
    </source>
</evidence>
<protein>
    <submittedName>
        <fullName evidence="9">Major Facilitator Superfamily protein</fullName>
    </submittedName>
</protein>
<sequence length="513" mass="51779">MWVVAVLAATAAYLARRFGLRETGGDTAPRADRVLAPVLLIAALAVALAQTIVVGVLAGFARELGTDATGATWLLTSFMLASAVATPIAGRLGDHYGHRRIIIAGLVLLILGSVIAAISTTNGWYGGILAGRIVQGLAGGVFPCAFGLARRLVPAARLPGLIVALSAMFGVGGAFGLVAAGPLVDLAGLTAVFWLVGGLAVLALAGTFLFPEPRAPRVARQAVDVRGAVLLAATLVALLLAVSQGRGWGWSSPRILGLATATITFASLFLIAERRATAPLIAPQLLVGRRLLALNVATVVIAVGMFAAVTLLPLFAQTPAELGYGFGYSASRTGLLIAPIGLFMVIAAPMAPHLTRRIGARGVFQVGAVLATAGLLGLAYFHDEPATVAGSGAVLGLAYGFAFGSLGSLVIAATPPEHTGAATGINTILRTIGGAMGSVIAVAIVAASTSDGTTPPTESGYTTAFTVSALIALAAAIIAAAVPSSQRTTTRDKPEPRNLDTPVRESGSEAGPS</sequence>
<feature type="compositionally biased region" description="Basic and acidic residues" evidence="6">
    <location>
        <begin position="489"/>
        <end position="507"/>
    </location>
</feature>
<reference evidence="9 10" key="1">
    <citation type="submission" date="2016-10" db="EMBL/GenBank/DDBJ databases">
        <authorList>
            <person name="de Groot N.N."/>
        </authorList>
    </citation>
    <scope>NUCLEOTIDE SEQUENCE [LARGE SCALE GENOMIC DNA]</scope>
    <source>
        <strain evidence="9 10">DSM 43067</strain>
    </source>
</reference>
<dbReference type="EMBL" id="FOVH01000012">
    <property type="protein sequence ID" value="SFP18917.1"/>
    <property type="molecule type" value="Genomic_DNA"/>
</dbReference>
<dbReference type="PANTHER" id="PTHR42718">
    <property type="entry name" value="MAJOR FACILITATOR SUPERFAMILY MULTIDRUG TRANSPORTER MFSC"/>
    <property type="match status" value="1"/>
</dbReference>
<dbReference type="STRING" id="1993.SAMN04489713_11283"/>
<dbReference type="InterPro" id="IPR020846">
    <property type="entry name" value="MFS_dom"/>
</dbReference>
<evidence type="ECO:0000313" key="10">
    <source>
        <dbReference type="Proteomes" id="UP000183413"/>
    </source>
</evidence>
<evidence type="ECO:0000313" key="9">
    <source>
        <dbReference type="EMBL" id="SFP18917.1"/>
    </source>
</evidence>
<feature type="transmembrane region" description="Helical" evidence="7">
    <location>
        <begin position="255"/>
        <end position="272"/>
    </location>
</feature>
<dbReference type="Proteomes" id="UP000183413">
    <property type="component" value="Unassembled WGS sequence"/>
</dbReference>
<dbReference type="InterPro" id="IPR011701">
    <property type="entry name" value="MFS"/>
</dbReference>
<evidence type="ECO:0000256" key="3">
    <source>
        <dbReference type="ARBA" id="ARBA00022692"/>
    </source>
</evidence>
<dbReference type="Pfam" id="PF07690">
    <property type="entry name" value="MFS_1"/>
    <property type="match status" value="1"/>
</dbReference>
<evidence type="ECO:0000256" key="2">
    <source>
        <dbReference type="ARBA" id="ARBA00022448"/>
    </source>
</evidence>
<evidence type="ECO:0000256" key="1">
    <source>
        <dbReference type="ARBA" id="ARBA00004651"/>
    </source>
</evidence>
<comment type="subcellular location">
    <subcellularLocation>
        <location evidence="1">Cell membrane</location>
        <topology evidence="1">Multi-pass membrane protein</topology>
    </subcellularLocation>
</comment>
<dbReference type="PROSITE" id="PS50850">
    <property type="entry name" value="MFS"/>
    <property type="match status" value="1"/>
</dbReference>
<dbReference type="GO" id="GO:0022857">
    <property type="term" value="F:transmembrane transporter activity"/>
    <property type="evidence" value="ECO:0007669"/>
    <property type="project" value="InterPro"/>
</dbReference>
<dbReference type="AlphaFoldDB" id="A0A1I5NB54"/>
<proteinExistence type="predicted"/>
<keyword evidence="2" id="KW-0813">Transport</keyword>
<accession>A0A1I5NB54</accession>
<feature type="transmembrane region" description="Helical" evidence="7">
    <location>
        <begin position="460"/>
        <end position="482"/>
    </location>
</feature>
<keyword evidence="5 7" id="KW-0472">Membrane</keyword>
<dbReference type="GO" id="GO:0005886">
    <property type="term" value="C:plasma membrane"/>
    <property type="evidence" value="ECO:0007669"/>
    <property type="project" value="UniProtKB-SubCell"/>
</dbReference>
<keyword evidence="3 7" id="KW-0812">Transmembrane</keyword>
<keyword evidence="4 7" id="KW-1133">Transmembrane helix</keyword>
<feature type="transmembrane region" description="Helical" evidence="7">
    <location>
        <begin position="124"/>
        <end position="149"/>
    </location>
</feature>
<feature type="transmembrane region" description="Helical" evidence="7">
    <location>
        <begin position="292"/>
        <end position="316"/>
    </location>
</feature>
<evidence type="ECO:0000256" key="5">
    <source>
        <dbReference type="ARBA" id="ARBA00023136"/>
    </source>
</evidence>
<organism evidence="9 10">
    <name type="scientific">Actinomadura madurae</name>
    <dbReference type="NCBI Taxonomy" id="1993"/>
    <lineage>
        <taxon>Bacteria</taxon>
        <taxon>Bacillati</taxon>
        <taxon>Actinomycetota</taxon>
        <taxon>Actinomycetes</taxon>
        <taxon>Streptosporangiales</taxon>
        <taxon>Thermomonosporaceae</taxon>
        <taxon>Actinomadura</taxon>
    </lineage>
</organism>
<feature type="region of interest" description="Disordered" evidence="6">
    <location>
        <begin position="484"/>
        <end position="513"/>
    </location>
</feature>
<dbReference type="CDD" id="cd17504">
    <property type="entry name" value="MFS_MMR_MDR_like"/>
    <property type="match status" value="1"/>
</dbReference>
<feature type="transmembrane region" description="Helical" evidence="7">
    <location>
        <begin position="101"/>
        <end position="118"/>
    </location>
</feature>
<feature type="transmembrane region" description="Helical" evidence="7">
    <location>
        <begin position="336"/>
        <end position="355"/>
    </location>
</feature>
<evidence type="ECO:0000259" key="8">
    <source>
        <dbReference type="PROSITE" id="PS50850"/>
    </source>
</evidence>
<gene>
    <name evidence="9" type="ORF">SAMN04489713_11283</name>
</gene>
<feature type="transmembrane region" description="Helical" evidence="7">
    <location>
        <begin position="161"/>
        <end position="180"/>
    </location>
</feature>
<dbReference type="RefSeq" id="WP_075023020.1">
    <property type="nucleotide sequence ID" value="NZ_FOVH01000012.1"/>
</dbReference>
<feature type="transmembrane region" description="Helical" evidence="7">
    <location>
        <begin position="70"/>
        <end position="89"/>
    </location>
</feature>
<feature type="transmembrane region" description="Helical" evidence="7">
    <location>
        <begin position="427"/>
        <end position="448"/>
    </location>
</feature>
<evidence type="ECO:0000256" key="6">
    <source>
        <dbReference type="SAM" id="MobiDB-lite"/>
    </source>
</evidence>
<dbReference type="SUPFAM" id="SSF103473">
    <property type="entry name" value="MFS general substrate transporter"/>
    <property type="match status" value="1"/>
</dbReference>
<dbReference type="InParanoid" id="A0A1I5NB54"/>